<dbReference type="EMBL" id="JBBPBM010000868">
    <property type="protein sequence ID" value="KAK8490219.1"/>
    <property type="molecule type" value="Genomic_DNA"/>
</dbReference>
<dbReference type="Proteomes" id="UP001472677">
    <property type="component" value="Unassembled WGS sequence"/>
</dbReference>
<reference evidence="1 2" key="1">
    <citation type="journal article" date="2024" name="G3 (Bethesda)">
        <title>Genome assembly of Hibiscus sabdariffa L. provides insights into metabolisms of medicinal natural products.</title>
        <authorList>
            <person name="Kim T."/>
        </authorList>
    </citation>
    <scope>NUCLEOTIDE SEQUENCE [LARGE SCALE GENOMIC DNA]</scope>
    <source>
        <strain evidence="1">TK-2024</strain>
        <tissue evidence="1">Old leaves</tissue>
    </source>
</reference>
<protein>
    <submittedName>
        <fullName evidence="1">Uncharacterized protein</fullName>
    </submittedName>
</protein>
<comment type="caution">
    <text evidence="1">The sequence shown here is derived from an EMBL/GenBank/DDBJ whole genome shotgun (WGS) entry which is preliminary data.</text>
</comment>
<evidence type="ECO:0000313" key="2">
    <source>
        <dbReference type="Proteomes" id="UP001472677"/>
    </source>
</evidence>
<keyword evidence="2" id="KW-1185">Reference proteome</keyword>
<sequence>MNLGTTVKLTLISTSPPLILSEKTIHRSQILIFNSPSPLVDLPIDPKLPSSSASPLIHPRKLTIIIPSLFSPVLLHQEPITIYRSSSTFNQPHRELPITQDKPLEIPTINTPTQTPLFITALTPIEHHRRPITEPLTQSLIHSNHKIK</sequence>
<proteinExistence type="predicted"/>
<evidence type="ECO:0000313" key="1">
    <source>
        <dbReference type="EMBL" id="KAK8490219.1"/>
    </source>
</evidence>
<accession>A0ABR2AB68</accession>
<name>A0ABR2AB68_9ROSI</name>
<gene>
    <name evidence="1" type="ORF">V6N12_011367</name>
</gene>
<organism evidence="1 2">
    <name type="scientific">Hibiscus sabdariffa</name>
    <name type="common">roselle</name>
    <dbReference type="NCBI Taxonomy" id="183260"/>
    <lineage>
        <taxon>Eukaryota</taxon>
        <taxon>Viridiplantae</taxon>
        <taxon>Streptophyta</taxon>
        <taxon>Embryophyta</taxon>
        <taxon>Tracheophyta</taxon>
        <taxon>Spermatophyta</taxon>
        <taxon>Magnoliopsida</taxon>
        <taxon>eudicotyledons</taxon>
        <taxon>Gunneridae</taxon>
        <taxon>Pentapetalae</taxon>
        <taxon>rosids</taxon>
        <taxon>malvids</taxon>
        <taxon>Malvales</taxon>
        <taxon>Malvaceae</taxon>
        <taxon>Malvoideae</taxon>
        <taxon>Hibiscus</taxon>
    </lineage>
</organism>